<dbReference type="Pfam" id="PF06170">
    <property type="entry name" value="DUF983"/>
    <property type="match status" value="1"/>
</dbReference>
<evidence type="ECO:0000313" key="3">
    <source>
        <dbReference type="Proteomes" id="UP000516305"/>
    </source>
</evidence>
<keyword evidence="1" id="KW-0472">Membrane</keyword>
<feature type="transmembrane region" description="Helical" evidence="1">
    <location>
        <begin position="90"/>
        <end position="109"/>
    </location>
</feature>
<gene>
    <name evidence="2" type="ORF">H4K34_06050</name>
</gene>
<name>A0A7H0VJX1_9FLAO</name>
<keyword evidence="1" id="KW-0812">Transmembrane</keyword>
<dbReference type="KEGG" id="chyd:H4K34_06050"/>
<dbReference type="AlphaFoldDB" id="A0A7H0VJX1"/>
<accession>A0A7H0VJX1</accession>
<sequence length="130" mass="14857">MFSKGTKLYSILNSRCPRCHEGEVFEVKNPYKLGSLFKMHETCSHCGLRYEVEPSFFYGAMYVSYGYSVALFVATYIVMNLIYDPGITDIIIALAITVIALSPVVLRLSRITWLNLFVKYNPEKRGPKIK</sequence>
<evidence type="ECO:0000256" key="1">
    <source>
        <dbReference type="SAM" id="Phobius"/>
    </source>
</evidence>
<proteinExistence type="predicted"/>
<dbReference type="EMBL" id="CP060139">
    <property type="protein sequence ID" value="QNR26019.1"/>
    <property type="molecule type" value="Genomic_DNA"/>
</dbReference>
<keyword evidence="3" id="KW-1185">Reference proteome</keyword>
<evidence type="ECO:0000313" key="2">
    <source>
        <dbReference type="EMBL" id="QNR26019.1"/>
    </source>
</evidence>
<dbReference type="Proteomes" id="UP000516305">
    <property type="component" value="Chromosome"/>
</dbReference>
<organism evidence="2 3">
    <name type="scientific">Croceimicrobium hydrocarbonivorans</name>
    <dbReference type="NCBI Taxonomy" id="2761580"/>
    <lineage>
        <taxon>Bacteria</taxon>
        <taxon>Pseudomonadati</taxon>
        <taxon>Bacteroidota</taxon>
        <taxon>Flavobacteriia</taxon>
        <taxon>Flavobacteriales</taxon>
        <taxon>Owenweeksiaceae</taxon>
        <taxon>Croceimicrobium</taxon>
    </lineage>
</organism>
<protein>
    <submittedName>
        <fullName evidence="2">DUF983 domain-containing protein</fullName>
    </submittedName>
</protein>
<reference evidence="2 3" key="1">
    <citation type="submission" date="2020-08" db="EMBL/GenBank/DDBJ databases">
        <title>Croceimicrobium hydrocarbonivorans gen. nov., sp. nov., a novel marine bacterium isolated from a bacterial consortium that degrades polyethylene terephthalate.</title>
        <authorList>
            <person name="Liu R."/>
        </authorList>
    </citation>
    <scope>NUCLEOTIDE SEQUENCE [LARGE SCALE GENOMIC DNA]</scope>
    <source>
        <strain evidence="2 3">A20-9</strain>
    </source>
</reference>
<keyword evidence="1" id="KW-1133">Transmembrane helix</keyword>
<dbReference type="InterPro" id="IPR009325">
    <property type="entry name" value="DUF983"/>
</dbReference>
<feature type="transmembrane region" description="Helical" evidence="1">
    <location>
        <begin position="56"/>
        <end position="78"/>
    </location>
</feature>